<protein>
    <submittedName>
        <fullName evidence="2">Uncharacterized protein</fullName>
    </submittedName>
</protein>
<evidence type="ECO:0000313" key="2">
    <source>
        <dbReference type="EMBL" id="SUZ77126.1"/>
    </source>
</evidence>
<sequence>VNSIILGVSGFLILALFLRDSYMARKNDKENRKKDKSLNIP</sequence>
<accession>A0A381QCW0</accession>
<dbReference type="AlphaFoldDB" id="A0A381QCW0"/>
<keyword evidence="1" id="KW-0812">Transmembrane</keyword>
<keyword evidence="1" id="KW-1133">Transmembrane helix</keyword>
<proteinExistence type="predicted"/>
<organism evidence="2">
    <name type="scientific">marine metagenome</name>
    <dbReference type="NCBI Taxonomy" id="408172"/>
    <lineage>
        <taxon>unclassified sequences</taxon>
        <taxon>metagenomes</taxon>
        <taxon>ecological metagenomes</taxon>
    </lineage>
</organism>
<feature type="non-terminal residue" evidence="2">
    <location>
        <position position="1"/>
    </location>
</feature>
<gene>
    <name evidence="2" type="ORF">METZ01_LOCUS29980</name>
</gene>
<name>A0A381QCW0_9ZZZZ</name>
<reference evidence="2" key="1">
    <citation type="submission" date="2018-05" db="EMBL/GenBank/DDBJ databases">
        <authorList>
            <person name="Lanie J.A."/>
            <person name="Ng W.-L."/>
            <person name="Kazmierczak K.M."/>
            <person name="Andrzejewski T.M."/>
            <person name="Davidsen T.M."/>
            <person name="Wayne K.J."/>
            <person name="Tettelin H."/>
            <person name="Glass J.I."/>
            <person name="Rusch D."/>
            <person name="Podicherti R."/>
            <person name="Tsui H.-C.T."/>
            <person name="Winkler M.E."/>
        </authorList>
    </citation>
    <scope>NUCLEOTIDE SEQUENCE</scope>
</reference>
<evidence type="ECO:0000256" key="1">
    <source>
        <dbReference type="SAM" id="Phobius"/>
    </source>
</evidence>
<keyword evidence="1" id="KW-0472">Membrane</keyword>
<feature type="transmembrane region" description="Helical" evidence="1">
    <location>
        <begin position="6"/>
        <end position="24"/>
    </location>
</feature>
<dbReference type="EMBL" id="UINC01001305">
    <property type="protein sequence ID" value="SUZ77126.1"/>
    <property type="molecule type" value="Genomic_DNA"/>
</dbReference>